<dbReference type="RefSeq" id="WP_100989946.1">
    <property type="nucleotide sequence ID" value="NZ_CP025096.1"/>
</dbReference>
<feature type="transmembrane region" description="Helical" evidence="1">
    <location>
        <begin position="85"/>
        <end position="108"/>
    </location>
</feature>
<accession>A0A2K8Z220</accession>
<gene>
    <name evidence="2" type="ORF">CWM47_19855</name>
</gene>
<keyword evidence="3" id="KW-1185">Reference proteome</keyword>
<evidence type="ECO:0000313" key="2">
    <source>
        <dbReference type="EMBL" id="AUD03879.1"/>
    </source>
</evidence>
<feature type="transmembrane region" description="Helical" evidence="1">
    <location>
        <begin position="43"/>
        <end position="64"/>
    </location>
</feature>
<protein>
    <submittedName>
        <fullName evidence="2">Uncharacterized protein</fullName>
    </submittedName>
</protein>
<dbReference type="EMBL" id="CP025096">
    <property type="protein sequence ID" value="AUD03879.1"/>
    <property type="molecule type" value="Genomic_DNA"/>
</dbReference>
<feature type="transmembrane region" description="Helical" evidence="1">
    <location>
        <begin position="124"/>
        <end position="145"/>
    </location>
</feature>
<keyword evidence="1" id="KW-1133">Transmembrane helix</keyword>
<proteinExistence type="predicted"/>
<evidence type="ECO:0000313" key="3">
    <source>
        <dbReference type="Proteomes" id="UP000232883"/>
    </source>
</evidence>
<reference evidence="2 3" key="1">
    <citation type="submission" date="2017-11" db="EMBL/GenBank/DDBJ databases">
        <title>Taxonomic description and genome sequences of Spirosoma HA7 sp. nov., isolated from pollen microhabitat of Corylus avellana.</title>
        <authorList>
            <person name="Ambika Manirajan B."/>
            <person name="Suarez C."/>
            <person name="Ratering S."/>
            <person name="Geissler-Plaum R."/>
            <person name="Cardinale M."/>
            <person name="Sylvia S."/>
        </authorList>
    </citation>
    <scope>NUCLEOTIDE SEQUENCE [LARGE SCALE GENOMIC DNA]</scope>
    <source>
        <strain evidence="2 3">HA7</strain>
    </source>
</reference>
<sequence length="152" mass="16647">MEKFTKRNAITATVLNLIINILAPFIIFHQYEAINLKGTNPTVVDLLIPTVMISVFATTMATFVTMTKQRMARKLEPSLNATTNWFLTALFTALALGFAFAGLAYLFIKVIQLSQPNFKLTKPVALVLSGLVGSLVALGTSFIAVNRARLIL</sequence>
<feature type="transmembrane region" description="Helical" evidence="1">
    <location>
        <begin position="12"/>
        <end position="31"/>
    </location>
</feature>
<keyword evidence="1" id="KW-0812">Transmembrane</keyword>
<evidence type="ECO:0000256" key="1">
    <source>
        <dbReference type="SAM" id="Phobius"/>
    </source>
</evidence>
<dbReference type="OrthoDB" id="9849190at2"/>
<dbReference type="AlphaFoldDB" id="A0A2K8Z220"/>
<organism evidence="2 3">
    <name type="scientific">Spirosoma pollinicola</name>
    <dbReference type="NCBI Taxonomy" id="2057025"/>
    <lineage>
        <taxon>Bacteria</taxon>
        <taxon>Pseudomonadati</taxon>
        <taxon>Bacteroidota</taxon>
        <taxon>Cytophagia</taxon>
        <taxon>Cytophagales</taxon>
        <taxon>Cytophagaceae</taxon>
        <taxon>Spirosoma</taxon>
    </lineage>
</organism>
<dbReference type="Proteomes" id="UP000232883">
    <property type="component" value="Chromosome"/>
</dbReference>
<name>A0A2K8Z220_9BACT</name>
<dbReference type="KEGG" id="spir:CWM47_19855"/>
<keyword evidence="1" id="KW-0472">Membrane</keyword>